<reference evidence="1 2" key="1">
    <citation type="submission" date="2018-10" db="EMBL/GenBank/DDBJ databases">
        <title>Genome Sequence of Cohnella sp.</title>
        <authorList>
            <person name="Srinivasan S."/>
            <person name="Kim M.K."/>
        </authorList>
    </citation>
    <scope>NUCLEOTIDE SEQUENCE [LARGE SCALE GENOMIC DNA]</scope>
    <source>
        <strain evidence="1 2">18JY8-7</strain>
    </source>
</reference>
<evidence type="ECO:0000313" key="2">
    <source>
        <dbReference type="Proteomes" id="UP000269097"/>
    </source>
</evidence>
<organism evidence="1 2">
    <name type="scientific">Cohnella candidum</name>
    <dbReference type="NCBI Taxonomy" id="2674991"/>
    <lineage>
        <taxon>Bacteria</taxon>
        <taxon>Bacillati</taxon>
        <taxon>Bacillota</taxon>
        <taxon>Bacilli</taxon>
        <taxon>Bacillales</taxon>
        <taxon>Paenibacillaceae</taxon>
        <taxon>Cohnella</taxon>
    </lineage>
</organism>
<dbReference type="InterPro" id="IPR038369">
    <property type="entry name" value="SpoVAD_sf"/>
</dbReference>
<keyword evidence="2" id="KW-1185">Reference proteome</keyword>
<dbReference type="EMBL" id="CP033433">
    <property type="protein sequence ID" value="AYQ74859.1"/>
    <property type="molecule type" value="Genomic_DNA"/>
</dbReference>
<proteinExistence type="predicted"/>
<dbReference type="Proteomes" id="UP000269097">
    <property type="component" value="Chromosome"/>
</dbReference>
<dbReference type="PIRSF" id="PIRSF011570">
    <property type="entry name" value="SpoVAD"/>
    <property type="match status" value="1"/>
</dbReference>
<dbReference type="NCBIfam" id="NF006160">
    <property type="entry name" value="PRK08304.1"/>
    <property type="match status" value="1"/>
</dbReference>
<dbReference type="InterPro" id="IPR016039">
    <property type="entry name" value="Thiolase-like"/>
</dbReference>
<sequence>MLKGHQSWVFERKPVIASTAAVVGPFEGRGPLADDFDIIHGDSMLEQASWEKAERTLLEEAAKIAIERAGVTKEEIQFYVGGDLLNQITSSSFAARSLAIPYLGVFGACSTSMESLALASYIVNSEGANYALAGTCSHNSTAEKQFRYPTEYGSQKPPTAQYTVTGAGTAVVSRSGSGPVVAAATIGRIVDMGIKDPFNMGAAMAPAAVDTMTAHFRDLGISPDHYDLIVTGDLAKVGYEIACDLIEKHKLPIDLARYKDCGMMIYDYKKQMVQAGGSGCACSAVVTYGHIMKKIRSGELKRVLVVATGALLSPLSFQQGESIPCIAHAVAIEAPEGAAASGSSSGSGERG</sequence>
<dbReference type="Pfam" id="PF07451">
    <property type="entry name" value="SpoVAD"/>
    <property type="match status" value="1"/>
</dbReference>
<dbReference type="KEGG" id="coh:EAV92_21275"/>
<accession>A0A3G3K528</accession>
<dbReference type="RefSeq" id="WP_123042939.1">
    <property type="nucleotide sequence ID" value="NZ_CP033433.1"/>
</dbReference>
<dbReference type="Gene3D" id="3.40.47.40">
    <property type="entry name" value="Stage V sporulation protein AD"/>
    <property type="match status" value="1"/>
</dbReference>
<dbReference type="GO" id="GO:0016746">
    <property type="term" value="F:acyltransferase activity"/>
    <property type="evidence" value="ECO:0007669"/>
    <property type="project" value="InterPro"/>
</dbReference>
<dbReference type="InterPro" id="IPR010894">
    <property type="entry name" value="SpoVAD"/>
</dbReference>
<dbReference type="SUPFAM" id="SSF53901">
    <property type="entry name" value="Thiolase-like"/>
    <property type="match status" value="1"/>
</dbReference>
<dbReference type="AlphaFoldDB" id="A0A3G3K528"/>
<evidence type="ECO:0000313" key="1">
    <source>
        <dbReference type="EMBL" id="AYQ74859.1"/>
    </source>
</evidence>
<gene>
    <name evidence="1" type="primary">spoVAD</name>
    <name evidence="1" type="ORF">EAV92_21275</name>
</gene>
<dbReference type="NCBIfam" id="TIGR02845">
    <property type="entry name" value="spore_V_AD"/>
    <property type="match status" value="1"/>
</dbReference>
<protein>
    <submittedName>
        <fullName evidence="1">Stage V sporulation protein AD</fullName>
    </submittedName>
</protein>
<dbReference type="NCBIfam" id="NF009069">
    <property type="entry name" value="PRK12404.1"/>
    <property type="match status" value="1"/>
</dbReference>
<name>A0A3G3K528_9BACL</name>